<protein>
    <submittedName>
        <fullName evidence="8">Alpha/beta hydrolase</fullName>
    </submittedName>
</protein>
<dbReference type="PANTHER" id="PTHR43248:SF29">
    <property type="entry name" value="TRIPEPTIDYL AMINOPEPTIDASE"/>
    <property type="match status" value="1"/>
</dbReference>
<comment type="similarity">
    <text evidence="1">Belongs to the peptidase S33 family.</text>
</comment>
<dbReference type="InterPro" id="IPR051601">
    <property type="entry name" value="Serine_prot/Carboxylest_S33"/>
</dbReference>
<keyword evidence="2 5" id="KW-0732">Signal</keyword>
<keyword evidence="3 8" id="KW-0378">Hydrolase</keyword>
<accession>A0A8J3QAC3</accession>
<evidence type="ECO:0000256" key="3">
    <source>
        <dbReference type="ARBA" id="ARBA00022801"/>
    </source>
</evidence>
<evidence type="ECO:0000256" key="2">
    <source>
        <dbReference type="ARBA" id="ARBA00022729"/>
    </source>
</evidence>
<dbReference type="Proteomes" id="UP000612899">
    <property type="component" value="Unassembled WGS sequence"/>
</dbReference>
<dbReference type="GO" id="GO:0016787">
    <property type="term" value="F:hydrolase activity"/>
    <property type="evidence" value="ECO:0007669"/>
    <property type="project" value="UniProtKB-KW"/>
</dbReference>
<evidence type="ECO:0000256" key="1">
    <source>
        <dbReference type="ARBA" id="ARBA00010088"/>
    </source>
</evidence>
<dbReference type="InterPro" id="IPR029058">
    <property type="entry name" value="AB_hydrolase_fold"/>
</dbReference>
<feature type="chain" id="PRO_5035252136" evidence="5">
    <location>
        <begin position="26"/>
        <end position="511"/>
    </location>
</feature>
<dbReference type="EMBL" id="BONY01000024">
    <property type="protein sequence ID" value="GIH06083.1"/>
    <property type="molecule type" value="Genomic_DNA"/>
</dbReference>
<evidence type="ECO:0000259" key="6">
    <source>
        <dbReference type="Pfam" id="PF00561"/>
    </source>
</evidence>
<reference evidence="8" key="1">
    <citation type="submission" date="2021-01" db="EMBL/GenBank/DDBJ databases">
        <title>Whole genome shotgun sequence of Rhizocola hellebori NBRC 109834.</title>
        <authorList>
            <person name="Komaki H."/>
            <person name="Tamura T."/>
        </authorList>
    </citation>
    <scope>NUCLEOTIDE SEQUENCE</scope>
    <source>
        <strain evidence="8">NBRC 109834</strain>
    </source>
</reference>
<feature type="domain" description="AB hydrolase-1" evidence="6">
    <location>
        <begin position="87"/>
        <end position="278"/>
    </location>
</feature>
<dbReference type="PANTHER" id="PTHR43248">
    <property type="entry name" value="2-SUCCINYL-6-HYDROXY-2,4-CYCLOHEXADIENE-1-CARBOXYLATE SYNTHASE"/>
    <property type="match status" value="1"/>
</dbReference>
<evidence type="ECO:0000259" key="7">
    <source>
        <dbReference type="Pfam" id="PF08386"/>
    </source>
</evidence>
<organism evidence="8 9">
    <name type="scientific">Rhizocola hellebori</name>
    <dbReference type="NCBI Taxonomy" id="1392758"/>
    <lineage>
        <taxon>Bacteria</taxon>
        <taxon>Bacillati</taxon>
        <taxon>Actinomycetota</taxon>
        <taxon>Actinomycetes</taxon>
        <taxon>Micromonosporales</taxon>
        <taxon>Micromonosporaceae</taxon>
        <taxon>Rhizocola</taxon>
    </lineage>
</organism>
<comment type="caution">
    <text evidence="8">The sequence shown here is derived from an EMBL/GenBank/DDBJ whole genome shotgun (WGS) entry which is preliminary data.</text>
</comment>
<evidence type="ECO:0000256" key="5">
    <source>
        <dbReference type="SAM" id="SignalP"/>
    </source>
</evidence>
<feature type="signal peptide" evidence="5">
    <location>
        <begin position="1"/>
        <end position="25"/>
    </location>
</feature>
<name>A0A8J3QAC3_9ACTN</name>
<dbReference type="Pfam" id="PF08386">
    <property type="entry name" value="Abhydrolase_4"/>
    <property type="match status" value="1"/>
</dbReference>
<feature type="region of interest" description="Disordered" evidence="4">
    <location>
        <begin position="485"/>
        <end position="511"/>
    </location>
</feature>
<evidence type="ECO:0000313" key="8">
    <source>
        <dbReference type="EMBL" id="GIH06083.1"/>
    </source>
</evidence>
<dbReference type="AlphaFoldDB" id="A0A8J3QAC3"/>
<dbReference type="InterPro" id="IPR000073">
    <property type="entry name" value="AB_hydrolase_1"/>
</dbReference>
<evidence type="ECO:0000313" key="9">
    <source>
        <dbReference type="Proteomes" id="UP000612899"/>
    </source>
</evidence>
<proteinExistence type="inferred from homology"/>
<dbReference type="Pfam" id="PF00561">
    <property type="entry name" value="Abhydrolase_1"/>
    <property type="match status" value="1"/>
</dbReference>
<dbReference type="RefSeq" id="WP_203909911.1">
    <property type="nucleotide sequence ID" value="NZ_BONY01000024.1"/>
</dbReference>
<dbReference type="Gene3D" id="3.40.50.1820">
    <property type="entry name" value="alpha/beta hydrolase"/>
    <property type="match status" value="1"/>
</dbReference>
<evidence type="ECO:0000256" key="4">
    <source>
        <dbReference type="SAM" id="MobiDB-lite"/>
    </source>
</evidence>
<dbReference type="InterPro" id="IPR013595">
    <property type="entry name" value="Pept_S33_TAP-like_C"/>
</dbReference>
<sequence>MRRIHVLSAVAAALALITASAPATAASGTTPTQSSIAWQDCPYQAPDPRQQCAQLSVPRDYRSPNGPKITIAVSRISATDPALRRGILLLNPGGPGGSGLDLPSFLAQTLPAEVTARYDLIGFDPRGVGLSSAITCGIPGETPPDLVLPYPAPDGSIARNVEFARTTAASCAAQAGALLPHITTANTARDMDRLRAAMGERKLNYLGYSYGSYLGAVYTSLFPQRSDRIILDSAVNPNNIWYDVWRGFSLGIALRFPDFTAWAAKRNDIYGLGDTPQAVREYYFRSVAALDANPIPTPGLLLNGNVFREVTRSYLYDDRLFPTLAEVWQAFGTPGSVTPPALQVPVDNQIAVLYAIACNDIAWNRDVQLYARNTAQDRRVWPLTGGMPANLWPCVFWPHRPVEPPVTVDAKGPRNVLVLQNLRDPATPWIGGFGMRTALGSRAAMVTQDAGGHGIYGIRSGPCAAAIATAFLVNGTLPEHDRFCDGPSPEDVSLTAGTPARLPGPLGVALP</sequence>
<feature type="domain" description="Peptidase S33 tripeptidyl aminopeptidase-like C-terminal" evidence="7">
    <location>
        <begin position="391"/>
        <end position="484"/>
    </location>
</feature>
<gene>
    <name evidence="8" type="ORF">Rhe02_41500</name>
</gene>
<keyword evidence="9" id="KW-1185">Reference proteome</keyword>
<dbReference type="SUPFAM" id="SSF53474">
    <property type="entry name" value="alpha/beta-Hydrolases"/>
    <property type="match status" value="1"/>
</dbReference>